<evidence type="ECO:0000259" key="4">
    <source>
        <dbReference type="PROSITE" id="PS51077"/>
    </source>
</evidence>
<evidence type="ECO:0000256" key="3">
    <source>
        <dbReference type="ARBA" id="ARBA00023163"/>
    </source>
</evidence>
<dbReference type="InterPro" id="IPR036390">
    <property type="entry name" value="WH_DNA-bd_sf"/>
</dbReference>
<dbReference type="InterPro" id="IPR005471">
    <property type="entry name" value="Tscrpt_reg_IclR_N"/>
</dbReference>
<evidence type="ECO:0000313" key="6">
    <source>
        <dbReference type="EMBL" id="PIO98110.1"/>
    </source>
</evidence>
<proteinExistence type="predicted"/>
<feature type="domain" description="HTH iclR-type" evidence="4">
    <location>
        <begin position="11"/>
        <end position="74"/>
    </location>
</feature>
<comment type="caution">
    <text evidence="6">The sequence shown here is derived from an EMBL/GenBank/DDBJ whole genome shotgun (WGS) entry which is preliminary data.</text>
</comment>
<dbReference type="InterPro" id="IPR036388">
    <property type="entry name" value="WH-like_DNA-bd_sf"/>
</dbReference>
<dbReference type="EMBL" id="NQVN01000012">
    <property type="protein sequence ID" value="PIO98110.1"/>
    <property type="molecule type" value="Genomic_DNA"/>
</dbReference>
<evidence type="ECO:0000256" key="1">
    <source>
        <dbReference type="ARBA" id="ARBA00023015"/>
    </source>
</evidence>
<dbReference type="Pfam" id="PF09339">
    <property type="entry name" value="HTH_IclR"/>
    <property type="match status" value="1"/>
</dbReference>
<keyword evidence="2" id="KW-0238">DNA-binding</keyword>
<evidence type="ECO:0008006" key="8">
    <source>
        <dbReference type="Google" id="ProtNLM"/>
    </source>
</evidence>
<dbReference type="InterPro" id="IPR014757">
    <property type="entry name" value="Tscrpt_reg_IclR_C"/>
</dbReference>
<dbReference type="OrthoDB" id="6057486at2"/>
<dbReference type="Gene3D" id="3.30.450.40">
    <property type="match status" value="1"/>
</dbReference>
<dbReference type="Gene3D" id="1.10.10.10">
    <property type="entry name" value="Winged helix-like DNA-binding domain superfamily/Winged helix DNA-binding domain"/>
    <property type="match status" value="1"/>
</dbReference>
<dbReference type="RefSeq" id="WP_100081724.1">
    <property type="nucleotide sequence ID" value="NZ_NQVN01000012.1"/>
</dbReference>
<dbReference type="SUPFAM" id="SSF55781">
    <property type="entry name" value="GAF domain-like"/>
    <property type="match status" value="1"/>
</dbReference>
<dbReference type="SUPFAM" id="SSF46785">
    <property type="entry name" value="Winged helix' DNA-binding domain"/>
    <property type="match status" value="1"/>
</dbReference>
<accession>A0A2G9WVG5</accession>
<keyword evidence="1" id="KW-0805">Transcription regulation</keyword>
<organism evidence="6 7">
    <name type="scientific">Pleomorphomonas carboxyditropha</name>
    <dbReference type="NCBI Taxonomy" id="2023338"/>
    <lineage>
        <taxon>Bacteria</taxon>
        <taxon>Pseudomonadati</taxon>
        <taxon>Pseudomonadota</taxon>
        <taxon>Alphaproteobacteria</taxon>
        <taxon>Hyphomicrobiales</taxon>
        <taxon>Pleomorphomonadaceae</taxon>
        <taxon>Pleomorphomonas</taxon>
    </lineage>
</organism>
<dbReference type="GO" id="GO:0003677">
    <property type="term" value="F:DNA binding"/>
    <property type="evidence" value="ECO:0007669"/>
    <property type="project" value="UniProtKB-KW"/>
</dbReference>
<name>A0A2G9WVG5_9HYPH</name>
<dbReference type="InterPro" id="IPR029016">
    <property type="entry name" value="GAF-like_dom_sf"/>
</dbReference>
<dbReference type="Pfam" id="PF01614">
    <property type="entry name" value="IclR_C"/>
    <property type="match status" value="1"/>
</dbReference>
<sequence length="266" mass="29023">MNANPEVTSDAPALDRGLSVLEYVVEASQPVSMKELSKALSIPSASAFRLIKTLVQRGYLDEINLSQQFYQPGNKLFQLVQFYQLNHSLHSVARMPLLDLAERTGQTAQLAILKAGSVMYIEQALPKEPVSIVAPLHSYIPINVSAAGKIICSYLTPGELEDVLVPENLQRKTRNTICDAKALTEAIGQSRQQGYATDIEEFARGIGCVAGAIWDSHDRCVGALGVTGHVEQYQDKARRDHIVASVLAIAREVSTLMGYAGSYPRP</sequence>
<dbReference type="PROSITE" id="PS51077">
    <property type="entry name" value="HTH_ICLR"/>
    <property type="match status" value="1"/>
</dbReference>
<dbReference type="AlphaFoldDB" id="A0A2G9WVG5"/>
<evidence type="ECO:0000313" key="7">
    <source>
        <dbReference type="Proteomes" id="UP000231070"/>
    </source>
</evidence>
<protein>
    <recommendedName>
        <fullName evidence="8">IclR family transcriptional regulator</fullName>
    </recommendedName>
</protein>
<dbReference type="SMART" id="SM00346">
    <property type="entry name" value="HTH_ICLR"/>
    <property type="match status" value="1"/>
</dbReference>
<gene>
    <name evidence="6" type="ORF">CJ014_17235</name>
</gene>
<evidence type="ECO:0000256" key="2">
    <source>
        <dbReference type="ARBA" id="ARBA00023125"/>
    </source>
</evidence>
<dbReference type="PANTHER" id="PTHR30136">
    <property type="entry name" value="HELIX-TURN-HELIX TRANSCRIPTIONAL REGULATOR, ICLR FAMILY"/>
    <property type="match status" value="1"/>
</dbReference>
<dbReference type="PROSITE" id="PS51078">
    <property type="entry name" value="ICLR_ED"/>
    <property type="match status" value="1"/>
</dbReference>
<reference evidence="6 7" key="1">
    <citation type="submission" date="2017-08" db="EMBL/GenBank/DDBJ databases">
        <title>Pleomorphomonas carboxidotrophicus sp. nov., a new mesophilic hydrogenogenic carboxidotroph.</title>
        <authorList>
            <person name="Esquivel-Elizondo S."/>
            <person name="Krajmalnik-Brown R."/>
            <person name="Maldonado J."/>
        </authorList>
    </citation>
    <scope>NUCLEOTIDE SEQUENCE [LARGE SCALE GENOMIC DNA]</scope>
    <source>
        <strain evidence="6 7">SVCO-16</strain>
    </source>
</reference>
<keyword evidence="3" id="KW-0804">Transcription</keyword>
<dbReference type="Proteomes" id="UP000231070">
    <property type="component" value="Unassembled WGS sequence"/>
</dbReference>
<dbReference type="InterPro" id="IPR050707">
    <property type="entry name" value="HTH_MetabolicPath_Reg"/>
</dbReference>
<feature type="domain" description="IclR-ED" evidence="5">
    <location>
        <begin position="75"/>
        <end position="259"/>
    </location>
</feature>
<dbReference type="GO" id="GO:0003700">
    <property type="term" value="F:DNA-binding transcription factor activity"/>
    <property type="evidence" value="ECO:0007669"/>
    <property type="project" value="TreeGrafter"/>
</dbReference>
<dbReference type="GO" id="GO:0045892">
    <property type="term" value="P:negative regulation of DNA-templated transcription"/>
    <property type="evidence" value="ECO:0007669"/>
    <property type="project" value="TreeGrafter"/>
</dbReference>
<dbReference type="PANTHER" id="PTHR30136:SF24">
    <property type="entry name" value="HTH-TYPE TRANSCRIPTIONAL REPRESSOR ALLR"/>
    <property type="match status" value="1"/>
</dbReference>
<evidence type="ECO:0000259" key="5">
    <source>
        <dbReference type="PROSITE" id="PS51078"/>
    </source>
</evidence>
<keyword evidence="7" id="KW-1185">Reference proteome</keyword>